<dbReference type="InterPro" id="IPR052648">
    <property type="entry name" value="Ser-tRNA(Sec)_kinase"/>
</dbReference>
<dbReference type="EMBL" id="JAWJWE010000008">
    <property type="protein sequence ID" value="KAK6631676.1"/>
    <property type="molecule type" value="Genomic_DNA"/>
</dbReference>
<evidence type="ECO:0000256" key="2">
    <source>
        <dbReference type="ARBA" id="ARBA00022840"/>
    </source>
</evidence>
<sequence>MTNSVGYPINQMSLGLMVLIGLPGSGKTTLSKTLVNNYTYFKERKLNFIHICYDEYLEFSKDDSTTDWKNQRNTIISEIGNLIISIKSESWNQCPQKFAHHLEKLDCSIKNIVLIIDDNMYFKSMRYSLFQIAKKYNIGFCQVFLKCPVELALLKNPQRIAHSVVPSSIIIKMNDKLEPPDINNKWEKYSLEIEAFCDLNQVCDKLFSTLIDSMQCNEYTINSDPKQRELSFIQCKKNVLHQTDLALRKIISQKIKAILCSTQNEGRRELVLKLNNRKLEILCDIKAGNICLTSDVLEEINKGDDNKYALYEFLTTYF</sequence>
<gene>
    <name evidence="3" type="ORF">RUM43_013740</name>
</gene>
<keyword evidence="2" id="KW-0067">ATP-binding</keyword>
<dbReference type="GO" id="GO:0016301">
    <property type="term" value="F:kinase activity"/>
    <property type="evidence" value="ECO:0007669"/>
    <property type="project" value="TreeGrafter"/>
</dbReference>
<dbReference type="Pfam" id="PF08433">
    <property type="entry name" value="KTI12"/>
    <property type="match status" value="2"/>
</dbReference>
<dbReference type="SUPFAM" id="SSF52540">
    <property type="entry name" value="P-loop containing nucleoside triphosphate hydrolases"/>
    <property type="match status" value="1"/>
</dbReference>
<dbReference type="InterPro" id="IPR027417">
    <property type="entry name" value="P-loop_NTPase"/>
</dbReference>
<dbReference type="GO" id="GO:0005524">
    <property type="term" value="F:ATP binding"/>
    <property type="evidence" value="ECO:0007669"/>
    <property type="project" value="UniProtKB-KW"/>
</dbReference>
<dbReference type="Proteomes" id="UP001372834">
    <property type="component" value="Unassembled WGS sequence"/>
</dbReference>
<proteinExistence type="predicted"/>
<protein>
    <recommendedName>
        <fullName evidence="5">L-seryl-tRNA(Sec) kinase</fullName>
    </recommendedName>
</protein>
<name>A0AAN8S9K4_POLSC</name>
<reference evidence="3 4" key="1">
    <citation type="submission" date="2023-10" db="EMBL/GenBank/DDBJ databases">
        <title>Genomes of two closely related lineages of the louse Polyplax serrata with different host specificities.</title>
        <authorList>
            <person name="Martinu J."/>
            <person name="Tarabai H."/>
            <person name="Stefka J."/>
            <person name="Hypsa V."/>
        </authorList>
    </citation>
    <scope>NUCLEOTIDE SEQUENCE [LARGE SCALE GENOMIC DNA]</scope>
    <source>
        <strain evidence="3">HR10_N</strain>
    </source>
</reference>
<accession>A0AAN8S9K4</accession>
<evidence type="ECO:0000256" key="1">
    <source>
        <dbReference type="ARBA" id="ARBA00022741"/>
    </source>
</evidence>
<dbReference type="AlphaFoldDB" id="A0AAN8S9K4"/>
<evidence type="ECO:0000313" key="4">
    <source>
        <dbReference type="Proteomes" id="UP001372834"/>
    </source>
</evidence>
<dbReference type="InterPro" id="IPR013641">
    <property type="entry name" value="KTI12/PSTK"/>
</dbReference>
<dbReference type="GO" id="GO:0000049">
    <property type="term" value="F:tRNA binding"/>
    <property type="evidence" value="ECO:0007669"/>
    <property type="project" value="TreeGrafter"/>
</dbReference>
<comment type="caution">
    <text evidence="3">The sequence shown here is derived from an EMBL/GenBank/DDBJ whole genome shotgun (WGS) entry which is preliminary data.</text>
</comment>
<keyword evidence="1" id="KW-0547">Nucleotide-binding</keyword>
<dbReference type="PANTHER" id="PTHR20873:SF0">
    <property type="entry name" value="L-SERYL-TRNA(SEC) KINASE"/>
    <property type="match status" value="1"/>
</dbReference>
<evidence type="ECO:0000313" key="3">
    <source>
        <dbReference type="EMBL" id="KAK6631676.1"/>
    </source>
</evidence>
<organism evidence="3 4">
    <name type="scientific">Polyplax serrata</name>
    <name type="common">Common mouse louse</name>
    <dbReference type="NCBI Taxonomy" id="468196"/>
    <lineage>
        <taxon>Eukaryota</taxon>
        <taxon>Metazoa</taxon>
        <taxon>Ecdysozoa</taxon>
        <taxon>Arthropoda</taxon>
        <taxon>Hexapoda</taxon>
        <taxon>Insecta</taxon>
        <taxon>Pterygota</taxon>
        <taxon>Neoptera</taxon>
        <taxon>Paraneoptera</taxon>
        <taxon>Psocodea</taxon>
        <taxon>Troctomorpha</taxon>
        <taxon>Phthiraptera</taxon>
        <taxon>Anoplura</taxon>
        <taxon>Polyplacidae</taxon>
        <taxon>Polyplax</taxon>
    </lineage>
</organism>
<dbReference type="PANTHER" id="PTHR20873">
    <property type="entry name" value="L-SERYL-TRNA(SEC) KINASE"/>
    <property type="match status" value="1"/>
</dbReference>
<evidence type="ECO:0008006" key="5">
    <source>
        <dbReference type="Google" id="ProtNLM"/>
    </source>
</evidence>
<dbReference type="Gene3D" id="3.40.50.300">
    <property type="entry name" value="P-loop containing nucleotide triphosphate hydrolases"/>
    <property type="match status" value="1"/>
</dbReference>